<feature type="region of interest" description="Disordered" evidence="1">
    <location>
        <begin position="402"/>
        <end position="510"/>
    </location>
</feature>
<evidence type="ECO:0000313" key="3">
    <source>
        <dbReference type="Proteomes" id="UP001364211"/>
    </source>
</evidence>
<name>A0ABU8TEM0_9PSEU</name>
<dbReference type="EMBL" id="JBBJUP010000031">
    <property type="protein sequence ID" value="MEJ8282167.1"/>
    <property type="molecule type" value="Genomic_DNA"/>
</dbReference>
<accession>A0ABU8TEM0</accession>
<feature type="compositionally biased region" description="Basic and acidic residues" evidence="1">
    <location>
        <begin position="98"/>
        <end position="177"/>
    </location>
</feature>
<dbReference type="RefSeq" id="WP_340295327.1">
    <property type="nucleotide sequence ID" value="NZ_JBBJUP010000031.1"/>
</dbReference>
<feature type="compositionally biased region" description="Basic and acidic residues" evidence="1">
    <location>
        <begin position="76"/>
        <end position="89"/>
    </location>
</feature>
<dbReference type="Proteomes" id="UP001364211">
    <property type="component" value="Unassembled WGS sequence"/>
</dbReference>
<feature type="compositionally biased region" description="Low complexity" evidence="1">
    <location>
        <begin position="480"/>
        <end position="510"/>
    </location>
</feature>
<comment type="caution">
    <text evidence="2">The sequence shown here is derived from an EMBL/GenBank/DDBJ whole genome shotgun (WGS) entry which is preliminary data.</text>
</comment>
<evidence type="ECO:0000256" key="1">
    <source>
        <dbReference type="SAM" id="MobiDB-lite"/>
    </source>
</evidence>
<feature type="compositionally biased region" description="Acidic residues" evidence="1">
    <location>
        <begin position="431"/>
        <end position="448"/>
    </location>
</feature>
<dbReference type="Gene3D" id="1.25.40.10">
    <property type="entry name" value="Tetratricopeptide repeat domain"/>
    <property type="match status" value="1"/>
</dbReference>
<organism evidence="2 3">
    <name type="scientific">Pseudonocardia spirodelae</name>
    <dbReference type="NCBI Taxonomy" id="3133431"/>
    <lineage>
        <taxon>Bacteria</taxon>
        <taxon>Bacillati</taxon>
        <taxon>Actinomycetota</taxon>
        <taxon>Actinomycetes</taxon>
        <taxon>Pseudonocardiales</taxon>
        <taxon>Pseudonocardiaceae</taxon>
        <taxon>Pseudonocardia</taxon>
    </lineage>
</organism>
<feature type="region of interest" description="Disordered" evidence="1">
    <location>
        <begin position="1"/>
        <end position="191"/>
    </location>
</feature>
<reference evidence="2 3" key="1">
    <citation type="submission" date="2024-03" db="EMBL/GenBank/DDBJ databases">
        <title>Draft genome sequence of Pseudonocardia sp. DW16-2.</title>
        <authorList>
            <person name="Duangmal K."/>
        </authorList>
    </citation>
    <scope>NUCLEOTIDE SEQUENCE [LARGE SCALE GENOMIC DNA]</scope>
    <source>
        <strain evidence="2 3">DW16-2</strain>
    </source>
</reference>
<proteinExistence type="predicted"/>
<dbReference type="SUPFAM" id="SSF48452">
    <property type="entry name" value="TPR-like"/>
    <property type="match status" value="1"/>
</dbReference>
<feature type="compositionally biased region" description="Low complexity" evidence="1">
    <location>
        <begin position="449"/>
        <end position="468"/>
    </location>
</feature>
<evidence type="ECO:0008006" key="4">
    <source>
        <dbReference type="Google" id="ProtNLM"/>
    </source>
</evidence>
<dbReference type="InterPro" id="IPR011990">
    <property type="entry name" value="TPR-like_helical_dom_sf"/>
</dbReference>
<gene>
    <name evidence="2" type="ORF">WJX68_24770</name>
</gene>
<protein>
    <recommendedName>
        <fullName evidence="4">Tetratricopeptide repeat protein</fullName>
    </recommendedName>
</protein>
<keyword evidence="3" id="KW-1185">Reference proteome</keyword>
<evidence type="ECO:0000313" key="2">
    <source>
        <dbReference type="EMBL" id="MEJ8282167.1"/>
    </source>
</evidence>
<sequence>MSPAPAPVAGTATSEAPSGPAEPVIGTTGTTGGGTSAAARDTEVTHTEPVAASATVDAPAGAGDATEPVATGDMPRFADGDTAAREDAAHTPSGSGERPVRRDDDRREDRGDDRRAPRGREDRGPRRDRDDRGPRSGRDDRGARSGRDDRGPRGGRDDRGERRDRDSRPRRIPESAERTFVAEPDLPDSVSASDLDASVRADLRGLQKETAEVVARHLVAAGVLVDEEPELALEHVRYARRRASRIAVVREASGIVAYHAGEWNEALGEFRAARRMGGGPGHVHVMADIERALGRPERALDLARSPEARNLGHEERIELLIVAAGARRDLGETGAAVVGLQVPELDPARRDPWSARLFYAYADNLLAAGREAEAVQWFVHAHDADPRHETDAAARIAELTGEELPGSEDDLAIGWEDAPVGDGPIRPSAPLDEDADTADADTTEEDAAEGGTTAEAATPAARETAAADSGPADEVDRTTAEPTGPAPTGTAPATPADGTGPGTASGTSDR</sequence>